<evidence type="ECO:0000256" key="4">
    <source>
        <dbReference type="ARBA" id="ARBA00008954"/>
    </source>
</evidence>
<dbReference type="GO" id="GO:0047298">
    <property type="term" value="F:(S)-3-amino-2-methylpropionate transaminase activity"/>
    <property type="evidence" value="ECO:0007669"/>
    <property type="project" value="UniProtKB-EC"/>
</dbReference>
<organism evidence="17 18">
    <name type="scientific">Virgibacillus litoralis</name>
    <dbReference type="NCBI Taxonomy" id="578221"/>
    <lineage>
        <taxon>Bacteria</taxon>
        <taxon>Bacillati</taxon>
        <taxon>Bacillota</taxon>
        <taxon>Bacilli</taxon>
        <taxon>Bacillales</taxon>
        <taxon>Bacillaceae</taxon>
        <taxon>Virgibacillus</taxon>
    </lineage>
</organism>
<comment type="pathway">
    <text evidence="3">Amino-acid degradation; 4-aminobutanoate degradation.</text>
</comment>
<dbReference type="InterPro" id="IPR005814">
    <property type="entry name" value="Aminotrans_3"/>
</dbReference>
<dbReference type="NCBIfam" id="NF005376">
    <property type="entry name" value="PRK06918.1"/>
    <property type="match status" value="1"/>
</dbReference>
<evidence type="ECO:0000256" key="15">
    <source>
        <dbReference type="ARBA" id="ARBA00050054"/>
    </source>
</evidence>
<dbReference type="EC" id="2.6.1.19" evidence="6"/>
<keyword evidence="9 16" id="KW-0663">Pyridoxal phosphate</keyword>
<evidence type="ECO:0000256" key="9">
    <source>
        <dbReference type="ARBA" id="ARBA00022898"/>
    </source>
</evidence>
<evidence type="ECO:0000256" key="7">
    <source>
        <dbReference type="ARBA" id="ARBA00022576"/>
    </source>
</evidence>
<keyword evidence="8 17" id="KW-0808">Transferase</keyword>
<dbReference type="GO" id="GO:0034386">
    <property type="term" value="F:4-aminobutyrate:2-oxoglutarate transaminase activity"/>
    <property type="evidence" value="ECO:0007669"/>
    <property type="project" value="UniProtKB-EC"/>
</dbReference>
<sequence length="450" mass="49786">MNKKFANVKTELPGPKAKKLLDRRHDVVPQGVGYGVPTFVEKAKGALLQDVDGNHFIDLAGAIGCINVGHSHDTVVSALHDQVDRYIHTGFNVMMYDPYIEFAEKIAALAPGYSKKKVMFLNSGAEAVENAVKIARKYTKRQAVVSFSGGFHGRTLMTMSLTGKVRPFKYEYGPFAPEVYHAPYPYNYRRPESMNEGEYTDYLLEQVENFFISEVDPSQVAAFIMEPVQGESGFIIPSKKFVQGIYEICKQHGILFIADEIQTGFGRTGKYFGMEHYEVEPDLIAISKSMAAGLPISGVIGREEVMDSAKPGELGGTYCGSPLGCRAGLAVLEVMEKENINERAEIVGKKVMERFKNMYDRFDVIGEYRGLGAMCALELVKNRDSKEPAKELTGQVLKEAHKRGVIVLKAGVHDNVVRLLMPLVITDEQLDEALNILEESIEAVLVGVNG</sequence>
<dbReference type="InterPro" id="IPR015422">
    <property type="entry name" value="PyrdxlP-dep_Trfase_small"/>
</dbReference>
<reference evidence="17 18" key="1">
    <citation type="submission" date="2021-03" db="EMBL/GenBank/DDBJ databases">
        <title>Genomic Encyclopedia of Type Strains, Phase IV (KMG-IV): sequencing the most valuable type-strain genomes for metagenomic binning, comparative biology and taxonomic classification.</title>
        <authorList>
            <person name="Goeker M."/>
        </authorList>
    </citation>
    <scope>NUCLEOTIDE SEQUENCE [LARGE SCALE GENOMIC DNA]</scope>
    <source>
        <strain evidence="17 18">DSM 21085</strain>
    </source>
</reference>
<dbReference type="Pfam" id="PF00202">
    <property type="entry name" value="Aminotran_3"/>
    <property type="match status" value="1"/>
</dbReference>
<comment type="caution">
    <text evidence="17">The sequence shown here is derived from an EMBL/GenBank/DDBJ whole genome shotgun (WGS) entry which is preliminary data.</text>
</comment>
<evidence type="ECO:0000256" key="3">
    <source>
        <dbReference type="ARBA" id="ARBA00005176"/>
    </source>
</evidence>
<evidence type="ECO:0000256" key="11">
    <source>
        <dbReference type="ARBA" id="ARBA00030204"/>
    </source>
</evidence>
<dbReference type="PANTHER" id="PTHR11986:SF58">
    <property type="entry name" value="LEUCINE_METHIONINE RACEMASE"/>
    <property type="match status" value="1"/>
</dbReference>
<protein>
    <recommendedName>
        <fullName evidence="12">(S)-3-amino-2-methylpropionate transaminase</fullName>
        <ecNumber evidence="6">2.6.1.19</ecNumber>
        <ecNumber evidence="5">2.6.1.22</ecNumber>
    </recommendedName>
    <alternativeName>
        <fullName evidence="13">GABA aminotransferase</fullName>
    </alternativeName>
    <alternativeName>
        <fullName evidence="11">Gamma-amino-N-butyrate transaminase</fullName>
    </alternativeName>
    <alternativeName>
        <fullName evidence="15">Glutamate:succinic semialdehyde transaminase</fullName>
    </alternativeName>
    <alternativeName>
        <fullName evidence="10">L-AIBAT</fullName>
    </alternativeName>
</protein>
<dbReference type="InterPro" id="IPR004632">
    <property type="entry name" value="4NH2But_aminotransferase_bac"/>
</dbReference>
<evidence type="ECO:0000256" key="2">
    <source>
        <dbReference type="ARBA" id="ARBA00001933"/>
    </source>
</evidence>
<dbReference type="EC" id="2.6.1.22" evidence="5"/>
<dbReference type="InterPro" id="IPR050103">
    <property type="entry name" value="Class-III_PLP-dep_AT"/>
</dbReference>
<evidence type="ECO:0000313" key="18">
    <source>
        <dbReference type="Proteomes" id="UP001519328"/>
    </source>
</evidence>
<dbReference type="Gene3D" id="3.40.640.10">
    <property type="entry name" value="Type I PLP-dependent aspartate aminotransferase-like (Major domain)"/>
    <property type="match status" value="1"/>
</dbReference>
<dbReference type="Proteomes" id="UP001519328">
    <property type="component" value="Unassembled WGS sequence"/>
</dbReference>
<keyword evidence="18" id="KW-1185">Reference proteome</keyword>
<comment type="catalytic activity">
    <reaction evidence="14">
        <text>4-aminobutanoate + 2-oxoglutarate = succinate semialdehyde + L-glutamate</text>
        <dbReference type="Rhea" id="RHEA:23352"/>
        <dbReference type="ChEBI" id="CHEBI:16810"/>
        <dbReference type="ChEBI" id="CHEBI:29985"/>
        <dbReference type="ChEBI" id="CHEBI:57706"/>
        <dbReference type="ChEBI" id="CHEBI:59888"/>
        <dbReference type="EC" id="2.6.1.19"/>
    </reaction>
</comment>
<dbReference type="PANTHER" id="PTHR11986">
    <property type="entry name" value="AMINOTRANSFERASE CLASS III"/>
    <property type="match status" value="1"/>
</dbReference>
<evidence type="ECO:0000256" key="12">
    <source>
        <dbReference type="ARBA" id="ARBA00030857"/>
    </source>
</evidence>
<evidence type="ECO:0000256" key="13">
    <source>
        <dbReference type="ARBA" id="ARBA00031787"/>
    </source>
</evidence>
<dbReference type="RefSeq" id="WP_209481323.1">
    <property type="nucleotide sequence ID" value="NZ_JAGGKK010000015.1"/>
</dbReference>
<dbReference type="EMBL" id="JAGGKK010000015">
    <property type="protein sequence ID" value="MBP1949855.1"/>
    <property type="molecule type" value="Genomic_DNA"/>
</dbReference>
<evidence type="ECO:0000256" key="5">
    <source>
        <dbReference type="ARBA" id="ARBA00012876"/>
    </source>
</evidence>
<evidence type="ECO:0000313" key="17">
    <source>
        <dbReference type="EMBL" id="MBP1949855.1"/>
    </source>
</evidence>
<evidence type="ECO:0000256" key="16">
    <source>
        <dbReference type="RuleBase" id="RU003560"/>
    </source>
</evidence>
<dbReference type="CDD" id="cd00610">
    <property type="entry name" value="OAT_like"/>
    <property type="match status" value="1"/>
</dbReference>
<dbReference type="InterPro" id="IPR015424">
    <property type="entry name" value="PyrdxlP-dep_Trfase"/>
</dbReference>
<proteinExistence type="inferred from homology"/>
<accession>A0ABS4HG03</accession>
<comment type="cofactor">
    <cofactor evidence="2">
        <name>pyridoxal 5'-phosphate</name>
        <dbReference type="ChEBI" id="CHEBI:597326"/>
    </cofactor>
</comment>
<evidence type="ECO:0000256" key="14">
    <source>
        <dbReference type="ARBA" id="ARBA00048021"/>
    </source>
</evidence>
<dbReference type="Gene3D" id="3.90.1150.10">
    <property type="entry name" value="Aspartate Aminotransferase, domain 1"/>
    <property type="match status" value="1"/>
</dbReference>
<evidence type="ECO:0000256" key="6">
    <source>
        <dbReference type="ARBA" id="ARBA00012912"/>
    </source>
</evidence>
<gene>
    <name evidence="17" type="ORF">J2Z82_002810</name>
</gene>
<evidence type="ECO:0000256" key="10">
    <source>
        <dbReference type="ARBA" id="ARBA00029760"/>
    </source>
</evidence>
<dbReference type="SUPFAM" id="SSF53383">
    <property type="entry name" value="PLP-dependent transferases"/>
    <property type="match status" value="1"/>
</dbReference>
<dbReference type="PROSITE" id="PS00600">
    <property type="entry name" value="AA_TRANSFER_CLASS_3"/>
    <property type="match status" value="1"/>
</dbReference>
<dbReference type="InterPro" id="IPR015421">
    <property type="entry name" value="PyrdxlP-dep_Trfase_major"/>
</dbReference>
<comment type="similarity">
    <text evidence="4 16">Belongs to the class-III pyridoxal-phosphate-dependent aminotransferase family.</text>
</comment>
<name>A0ABS4HG03_9BACI</name>
<dbReference type="InterPro" id="IPR049704">
    <property type="entry name" value="Aminotrans_3_PPA_site"/>
</dbReference>
<evidence type="ECO:0000256" key="1">
    <source>
        <dbReference type="ARBA" id="ARBA00001750"/>
    </source>
</evidence>
<comment type="catalytic activity">
    <reaction evidence="1">
        <text>(S)-3-amino-2-methylpropanoate + 2-oxoglutarate = 2-methyl-3-oxopropanoate + L-glutamate</text>
        <dbReference type="Rhea" id="RHEA:13993"/>
        <dbReference type="ChEBI" id="CHEBI:16810"/>
        <dbReference type="ChEBI" id="CHEBI:29985"/>
        <dbReference type="ChEBI" id="CHEBI:57700"/>
        <dbReference type="ChEBI" id="CHEBI:58655"/>
        <dbReference type="EC" id="2.6.1.22"/>
    </reaction>
</comment>
<dbReference type="PIRSF" id="PIRSF000521">
    <property type="entry name" value="Transaminase_4ab_Lys_Orn"/>
    <property type="match status" value="1"/>
</dbReference>
<keyword evidence="7 17" id="KW-0032">Aminotransferase</keyword>
<dbReference type="NCBIfam" id="TIGR00700">
    <property type="entry name" value="GABAtrnsam"/>
    <property type="match status" value="1"/>
</dbReference>
<evidence type="ECO:0000256" key="8">
    <source>
        <dbReference type="ARBA" id="ARBA00022679"/>
    </source>
</evidence>